<accession>A0A952FI18</accession>
<evidence type="ECO:0000256" key="2">
    <source>
        <dbReference type="ARBA" id="ARBA00003565"/>
    </source>
</evidence>
<dbReference type="SUPFAM" id="SSF52833">
    <property type="entry name" value="Thioredoxin-like"/>
    <property type="match status" value="1"/>
</dbReference>
<keyword evidence="8 9" id="KW-0472">Membrane</keyword>
<sequence length="199" mass="21536">MTLMIFALALLWVVVLGLIVALFALSRQIGMLHERISPLGALVNDSGPKIGDVSPRFTLASLNGGEVAIGPRPGRSTLVFFLSPTCPICKKLLPVLRSVREAERPWLDVVLASDGEEDKQRRFIQTAGLTAFPYVNSTELGLAYRVSRLPFAVLLGEDGAVLSKGLVNSREQLESLFNAKEMGVASIQDFLDDTALARG</sequence>
<organism evidence="11 12">
    <name type="scientific">Inquilinus limosus</name>
    <dbReference type="NCBI Taxonomy" id="171674"/>
    <lineage>
        <taxon>Bacteria</taxon>
        <taxon>Pseudomonadati</taxon>
        <taxon>Pseudomonadota</taxon>
        <taxon>Alphaproteobacteria</taxon>
        <taxon>Rhodospirillales</taxon>
        <taxon>Rhodospirillaceae</taxon>
        <taxon>Inquilinus</taxon>
    </lineage>
</organism>
<feature type="transmembrane region" description="Helical" evidence="9">
    <location>
        <begin position="6"/>
        <end position="25"/>
    </location>
</feature>
<comment type="pathway">
    <text evidence="4">One-carbon metabolism; methylamine degradation.</text>
</comment>
<evidence type="ECO:0000256" key="8">
    <source>
        <dbReference type="ARBA" id="ARBA00023136"/>
    </source>
</evidence>
<comment type="subcellular location">
    <subcellularLocation>
        <location evidence="3">Membrane</location>
        <topology evidence="3">Single-pass membrane protein</topology>
    </subcellularLocation>
</comment>
<evidence type="ECO:0000256" key="6">
    <source>
        <dbReference type="ARBA" id="ARBA00022692"/>
    </source>
</evidence>
<comment type="function">
    <text evidence="1">May be specifically involved in the processing, transport, and/or maturation of the MADH beta-subunit.</text>
</comment>
<evidence type="ECO:0000256" key="7">
    <source>
        <dbReference type="ARBA" id="ARBA00022989"/>
    </source>
</evidence>
<dbReference type="InterPro" id="IPR036249">
    <property type="entry name" value="Thioredoxin-like_sf"/>
</dbReference>
<evidence type="ECO:0000256" key="5">
    <source>
        <dbReference type="ARBA" id="ARBA00019076"/>
    </source>
</evidence>
<dbReference type="InterPro" id="IPR013766">
    <property type="entry name" value="Thioredoxin_domain"/>
</dbReference>
<feature type="domain" description="Thioredoxin" evidence="10">
    <location>
        <begin position="48"/>
        <end position="182"/>
    </location>
</feature>
<evidence type="ECO:0000256" key="4">
    <source>
        <dbReference type="ARBA" id="ARBA00004856"/>
    </source>
</evidence>
<comment type="function">
    <text evidence="2">May be required for disulfide bond formation in some proteins.</text>
</comment>
<dbReference type="EMBL" id="JAEKLZ010000016">
    <property type="protein sequence ID" value="MBW8723610.1"/>
    <property type="molecule type" value="Genomic_DNA"/>
</dbReference>
<dbReference type="InterPro" id="IPR012336">
    <property type="entry name" value="Thioredoxin-like_fold"/>
</dbReference>
<evidence type="ECO:0000256" key="3">
    <source>
        <dbReference type="ARBA" id="ARBA00004167"/>
    </source>
</evidence>
<dbReference type="InterPro" id="IPR013478">
    <property type="entry name" value="MeN_DH_accessory"/>
</dbReference>
<proteinExistence type="predicted"/>
<dbReference type="PROSITE" id="PS51352">
    <property type="entry name" value="THIOREDOXIN_2"/>
    <property type="match status" value="1"/>
</dbReference>
<comment type="caution">
    <text evidence="11">The sequence shown here is derived from an EMBL/GenBank/DDBJ whole genome shotgun (WGS) entry which is preliminary data.</text>
</comment>
<dbReference type="Gene3D" id="3.40.30.10">
    <property type="entry name" value="Glutaredoxin"/>
    <property type="match status" value="1"/>
</dbReference>
<gene>
    <name evidence="11" type="primary">mauD</name>
    <name evidence="11" type="ORF">JF625_00420</name>
</gene>
<dbReference type="NCBIfam" id="TIGR02661">
    <property type="entry name" value="MauD"/>
    <property type="match status" value="1"/>
</dbReference>
<evidence type="ECO:0000313" key="11">
    <source>
        <dbReference type="EMBL" id="MBW8723610.1"/>
    </source>
</evidence>
<reference evidence="11" key="1">
    <citation type="submission" date="2020-06" db="EMBL/GenBank/DDBJ databases">
        <title>Stable isotope informed genome-resolved metagenomics uncovers potential trophic interactions in rhizosphere soil.</title>
        <authorList>
            <person name="Starr E.P."/>
            <person name="Shi S."/>
            <person name="Blazewicz S.J."/>
            <person name="Koch B.J."/>
            <person name="Probst A.J."/>
            <person name="Hungate B.A."/>
            <person name="Pett-Ridge J."/>
            <person name="Firestone M.K."/>
            <person name="Banfield J.F."/>
        </authorList>
    </citation>
    <scope>NUCLEOTIDE SEQUENCE</scope>
    <source>
        <strain evidence="11">YM_69_17</strain>
    </source>
</reference>
<dbReference type="Proteomes" id="UP000700706">
    <property type="component" value="Unassembled WGS sequence"/>
</dbReference>
<dbReference type="Pfam" id="PF13905">
    <property type="entry name" value="Thioredoxin_8"/>
    <property type="match status" value="1"/>
</dbReference>
<keyword evidence="6 9" id="KW-0812">Transmembrane</keyword>
<dbReference type="GO" id="GO:0030416">
    <property type="term" value="P:methylamine metabolic process"/>
    <property type="evidence" value="ECO:0007669"/>
    <property type="project" value="InterPro"/>
</dbReference>
<dbReference type="GO" id="GO:0016020">
    <property type="term" value="C:membrane"/>
    <property type="evidence" value="ECO:0007669"/>
    <property type="project" value="UniProtKB-SubCell"/>
</dbReference>
<protein>
    <recommendedName>
        <fullName evidence="5">Methylamine utilization protein MauD</fullName>
    </recommendedName>
</protein>
<evidence type="ECO:0000259" key="10">
    <source>
        <dbReference type="PROSITE" id="PS51352"/>
    </source>
</evidence>
<evidence type="ECO:0000256" key="1">
    <source>
        <dbReference type="ARBA" id="ARBA00003475"/>
    </source>
</evidence>
<keyword evidence="7 9" id="KW-1133">Transmembrane helix</keyword>
<evidence type="ECO:0000256" key="9">
    <source>
        <dbReference type="SAM" id="Phobius"/>
    </source>
</evidence>
<evidence type="ECO:0000313" key="12">
    <source>
        <dbReference type="Proteomes" id="UP000700706"/>
    </source>
</evidence>
<dbReference type="AlphaFoldDB" id="A0A952FI18"/>
<name>A0A952FI18_9PROT</name>